<keyword evidence="2" id="KW-1185">Reference proteome</keyword>
<dbReference type="Proteomes" id="UP000319004">
    <property type="component" value="Chromosome"/>
</dbReference>
<dbReference type="RefSeq" id="WP_197455254.1">
    <property type="nucleotide sequence ID" value="NZ_CP037423.1"/>
</dbReference>
<proteinExistence type="predicted"/>
<evidence type="ECO:0000313" key="1">
    <source>
        <dbReference type="EMBL" id="QDV44520.1"/>
    </source>
</evidence>
<dbReference type="KEGG" id="snep:Enr13x_43860"/>
<accession>A0A518HUJ7</accession>
<reference evidence="1 2" key="1">
    <citation type="submission" date="2019-03" db="EMBL/GenBank/DDBJ databases">
        <title>Deep-cultivation of Planctomycetes and their phenomic and genomic characterization uncovers novel biology.</title>
        <authorList>
            <person name="Wiegand S."/>
            <person name="Jogler M."/>
            <person name="Boedeker C."/>
            <person name="Pinto D."/>
            <person name="Vollmers J."/>
            <person name="Rivas-Marin E."/>
            <person name="Kohn T."/>
            <person name="Peeters S.H."/>
            <person name="Heuer A."/>
            <person name="Rast P."/>
            <person name="Oberbeckmann S."/>
            <person name="Bunk B."/>
            <person name="Jeske O."/>
            <person name="Meyerdierks A."/>
            <person name="Storesund J.E."/>
            <person name="Kallscheuer N."/>
            <person name="Luecker S."/>
            <person name="Lage O.M."/>
            <person name="Pohl T."/>
            <person name="Merkel B.J."/>
            <person name="Hornburger P."/>
            <person name="Mueller R.-W."/>
            <person name="Bruemmer F."/>
            <person name="Labrenz M."/>
            <person name="Spormann A.M."/>
            <person name="Op den Camp H."/>
            <person name="Overmann J."/>
            <person name="Amann R."/>
            <person name="Jetten M.S.M."/>
            <person name="Mascher T."/>
            <person name="Medema M.H."/>
            <person name="Devos D.P."/>
            <person name="Kaster A.-K."/>
            <person name="Ovreas L."/>
            <person name="Rohde M."/>
            <person name="Galperin M.Y."/>
            <person name="Jogler C."/>
        </authorList>
    </citation>
    <scope>NUCLEOTIDE SEQUENCE [LARGE SCALE GENOMIC DNA]</scope>
    <source>
        <strain evidence="1 2">Enr13</strain>
    </source>
</reference>
<organism evidence="1 2">
    <name type="scientific">Stieleria neptunia</name>
    <dbReference type="NCBI Taxonomy" id="2527979"/>
    <lineage>
        <taxon>Bacteria</taxon>
        <taxon>Pseudomonadati</taxon>
        <taxon>Planctomycetota</taxon>
        <taxon>Planctomycetia</taxon>
        <taxon>Pirellulales</taxon>
        <taxon>Pirellulaceae</taxon>
        <taxon>Stieleria</taxon>
    </lineage>
</organism>
<dbReference type="EMBL" id="CP037423">
    <property type="protein sequence ID" value="QDV44520.1"/>
    <property type="molecule type" value="Genomic_DNA"/>
</dbReference>
<name>A0A518HUJ7_9BACT</name>
<gene>
    <name evidence="1" type="ORF">Enr13x_43860</name>
</gene>
<dbReference type="AlphaFoldDB" id="A0A518HUJ7"/>
<protein>
    <submittedName>
        <fullName evidence="1">Uncharacterized protein</fullName>
    </submittedName>
</protein>
<evidence type="ECO:0000313" key="2">
    <source>
        <dbReference type="Proteomes" id="UP000319004"/>
    </source>
</evidence>
<sequence length="51" mass="5829">MNMMLRQLNRIVVMSLAAFAEYLGTLGLRSHDGKAKPAWNRLRESVAKRAR</sequence>